<dbReference type="InterPro" id="IPR028082">
    <property type="entry name" value="Peripla_BP_I"/>
</dbReference>
<dbReference type="InterPro" id="IPR001828">
    <property type="entry name" value="ANF_lig-bd_rcpt"/>
</dbReference>
<reference evidence="11 12" key="1">
    <citation type="submission" date="2021-02" db="EMBL/GenBank/DDBJ databases">
        <title>Variation within the Batrachochytrium salamandrivorans European outbreak.</title>
        <authorList>
            <person name="Kelly M."/>
            <person name="Pasmans F."/>
            <person name="Shea T.P."/>
            <person name="Munoz J.F."/>
            <person name="Carranza S."/>
            <person name="Cuomo C.A."/>
            <person name="Martel A."/>
        </authorList>
    </citation>
    <scope>NUCLEOTIDE SEQUENCE [LARGE SCALE GENOMIC DNA]</scope>
    <source>
        <strain evidence="11 12">AMFP18/2</strain>
    </source>
</reference>
<dbReference type="SUPFAM" id="SSF53822">
    <property type="entry name" value="Periplasmic binding protein-like I"/>
    <property type="match status" value="1"/>
</dbReference>
<feature type="transmembrane region" description="Helical" evidence="9">
    <location>
        <begin position="497"/>
        <end position="520"/>
    </location>
</feature>
<accession>A0ABQ8EZ59</accession>
<dbReference type="Proteomes" id="UP001648503">
    <property type="component" value="Unassembled WGS sequence"/>
</dbReference>
<evidence type="ECO:0000313" key="11">
    <source>
        <dbReference type="EMBL" id="KAH6589174.1"/>
    </source>
</evidence>
<keyword evidence="2 9" id="KW-0812">Transmembrane</keyword>
<keyword evidence="12" id="KW-1185">Reference proteome</keyword>
<evidence type="ECO:0000256" key="1">
    <source>
        <dbReference type="ARBA" id="ARBA00004370"/>
    </source>
</evidence>
<feature type="transmembrane region" description="Helical" evidence="9">
    <location>
        <begin position="662"/>
        <end position="682"/>
    </location>
</feature>
<evidence type="ECO:0000256" key="7">
    <source>
        <dbReference type="ARBA" id="ARBA00023180"/>
    </source>
</evidence>
<keyword evidence="8" id="KW-0807">Transducer</keyword>
<proteinExistence type="predicted"/>
<protein>
    <recommendedName>
        <fullName evidence="10">Receptor ligand binding region domain-containing protein</fullName>
    </recommendedName>
</protein>
<dbReference type="InterPro" id="IPR002455">
    <property type="entry name" value="GPCR3_GABA-B"/>
</dbReference>
<evidence type="ECO:0000256" key="8">
    <source>
        <dbReference type="ARBA" id="ARBA00023224"/>
    </source>
</evidence>
<keyword evidence="5 9" id="KW-0472">Membrane</keyword>
<organism evidence="11 12">
    <name type="scientific">Batrachochytrium salamandrivorans</name>
    <dbReference type="NCBI Taxonomy" id="1357716"/>
    <lineage>
        <taxon>Eukaryota</taxon>
        <taxon>Fungi</taxon>
        <taxon>Fungi incertae sedis</taxon>
        <taxon>Chytridiomycota</taxon>
        <taxon>Chytridiomycota incertae sedis</taxon>
        <taxon>Chytridiomycetes</taxon>
        <taxon>Rhizophydiales</taxon>
        <taxon>Rhizophydiales incertae sedis</taxon>
        <taxon>Batrachochytrium</taxon>
    </lineage>
</organism>
<keyword evidence="4" id="KW-0297">G-protein coupled receptor</keyword>
<keyword evidence="7" id="KW-0325">Glycoprotein</keyword>
<name>A0ABQ8EZ59_9FUNG</name>
<evidence type="ECO:0000256" key="2">
    <source>
        <dbReference type="ARBA" id="ARBA00022692"/>
    </source>
</evidence>
<sequence length="811" mass="90450">MNIAVIVYILTVSSHNIVSAALLRSLNKSANAIQFVFLGEGEYVDVDQTLAGMTLAVSQINSNSSILQDVTIELVSYSMPMGTTSPAATFEFGYLLCQSKKPLLMGSDTYSQTLQILLMACPEAISFSALAGGDLLSNKELYPRFWRYVTPWGSTLRAQAVHYVYFGWTSIGMVSSQNFEYLGALCKQYFPDHGVNIDAWTVFPEYDPNVSLLYYPQIQTEFKFLKYTNLRVFLAHVDGTQIMDVMMAANQTGLCGPEYVWTTSQSDLSVEPGSEHRWDTPLYPDLLRGVSIVNNPVGPSVNSTYLKEFMPDFLKFANSTAANNTDMYMFMDATEIDPTSQAYPLSYLFSNPGKDTIPANPVCSGYDGAWTLAHVCEKAIVNSGMTGAELANNSLSSTISLDLILSQAMAYSSLTEFSLFSRQGDPITDSFIMYQLTGLDYYSKVQVGVFHMNTATGDAISFTPDPSTYMWSSGRPYLDVPSDSPPIYQDYVSPTDISTIIVLVCSAISTLYCLASFILLVKYGHSFQLMLGCAIGLSILPLNSFTLVGREKSNQCEFREYPIPVGITIILSCMLVKNMMLLSIFSLSANRIACFIRSIGSKWMFVPVVIITFPVLVSYLNRDIPYRFNDSKEMATVITLTFVFGGLRISQRDSMTSVTTQFYSEAAAVIFGTLLLHTQIIWNTQHKFLKEIMRNNITGEKKNSILFSILSLKYNQTNWVSQSMFKKNDKKKKGQNGSNSYTKPTISIRHYGSSLINDASNPNQASYILIRAYILKKNLFSQWRLAQIAIIPNPVFVIRYCFDDDLNASID</sequence>
<dbReference type="Gene3D" id="3.40.50.2300">
    <property type="match status" value="2"/>
</dbReference>
<dbReference type="PANTHER" id="PTHR10519:SF20">
    <property type="entry name" value="G-PROTEIN COUPLED RECEPTOR 156-RELATED"/>
    <property type="match status" value="1"/>
</dbReference>
<feature type="domain" description="Receptor ligand binding region" evidence="10">
    <location>
        <begin position="51"/>
        <end position="382"/>
    </location>
</feature>
<feature type="transmembrane region" description="Helical" evidence="9">
    <location>
        <begin position="634"/>
        <end position="650"/>
    </location>
</feature>
<feature type="transmembrane region" description="Helical" evidence="9">
    <location>
        <begin position="603"/>
        <end position="622"/>
    </location>
</feature>
<evidence type="ECO:0000256" key="3">
    <source>
        <dbReference type="ARBA" id="ARBA00022989"/>
    </source>
</evidence>
<evidence type="ECO:0000256" key="6">
    <source>
        <dbReference type="ARBA" id="ARBA00023170"/>
    </source>
</evidence>
<dbReference type="Pfam" id="PF01094">
    <property type="entry name" value="ANF_receptor"/>
    <property type="match status" value="1"/>
</dbReference>
<dbReference type="EMBL" id="JAFCIX010000471">
    <property type="protein sequence ID" value="KAH6589174.1"/>
    <property type="molecule type" value="Genomic_DNA"/>
</dbReference>
<feature type="transmembrane region" description="Helical" evidence="9">
    <location>
        <begin position="561"/>
        <end position="582"/>
    </location>
</feature>
<evidence type="ECO:0000256" key="9">
    <source>
        <dbReference type="SAM" id="Phobius"/>
    </source>
</evidence>
<evidence type="ECO:0000259" key="10">
    <source>
        <dbReference type="Pfam" id="PF01094"/>
    </source>
</evidence>
<feature type="transmembrane region" description="Helical" evidence="9">
    <location>
        <begin position="527"/>
        <end position="549"/>
    </location>
</feature>
<evidence type="ECO:0000256" key="5">
    <source>
        <dbReference type="ARBA" id="ARBA00023136"/>
    </source>
</evidence>
<keyword evidence="6" id="KW-0675">Receptor</keyword>
<dbReference type="PANTHER" id="PTHR10519">
    <property type="entry name" value="GABA-B RECEPTOR"/>
    <property type="match status" value="1"/>
</dbReference>
<comment type="caution">
    <text evidence="11">The sequence shown here is derived from an EMBL/GenBank/DDBJ whole genome shotgun (WGS) entry which is preliminary data.</text>
</comment>
<evidence type="ECO:0000256" key="4">
    <source>
        <dbReference type="ARBA" id="ARBA00023040"/>
    </source>
</evidence>
<keyword evidence="3 9" id="KW-1133">Transmembrane helix</keyword>
<comment type="subcellular location">
    <subcellularLocation>
        <location evidence="1">Membrane</location>
    </subcellularLocation>
</comment>
<gene>
    <name evidence="11" type="ORF">BASA50_010216</name>
</gene>
<evidence type="ECO:0000313" key="12">
    <source>
        <dbReference type="Proteomes" id="UP001648503"/>
    </source>
</evidence>